<dbReference type="PROSITE" id="PS51257">
    <property type="entry name" value="PROKAR_LIPOPROTEIN"/>
    <property type="match status" value="1"/>
</dbReference>
<evidence type="ECO:0000313" key="4">
    <source>
        <dbReference type="EMBL" id="KUK36555.1"/>
    </source>
</evidence>
<proteinExistence type="inferred from homology"/>
<dbReference type="PATRIC" id="fig|85874.4.peg.82"/>
<accession>A0A101FGE8</accession>
<comment type="caution">
    <text evidence="4">The sequence shown here is derived from an EMBL/GenBank/DDBJ whole genome shotgun (WGS) entry which is preliminary data.</text>
</comment>
<dbReference type="InterPro" id="IPR002491">
    <property type="entry name" value="ABC_transptr_periplasmic_BD"/>
</dbReference>
<evidence type="ECO:0000256" key="1">
    <source>
        <dbReference type="ARBA" id="ARBA00008814"/>
    </source>
</evidence>
<dbReference type="InterPro" id="IPR050902">
    <property type="entry name" value="ABC_Transporter_SBP"/>
</dbReference>
<feature type="chain" id="PRO_5039449692" evidence="2">
    <location>
        <begin position="23"/>
        <end position="374"/>
    </location>
</feature>
<evidence type="ECO:0000256" key="2">
    <source>
        <dbReference type="SAM" id="SignalP"/>
    </source>
</evidence>
<dbReference type="Pfam" id="PF01497">
    <property type="entry name" value="Peripla_BP_2"/>
    <property type="match status" value="1"/>
</dbReference>
<protein>
    <submittedName>
        <fullName evidence="4">Putative iron ABC transporter, periplasmic binding protein</fullName>
    </submittedName>
</protein>
<reference evidence="5" key="1">
    <citation type="journal article" date="2015" name="MBio">
        <title>Genome-Resolved Metagenomic Analysis Reveals Roles for Candidate Phyla and Other Microbial Community Members in Biogeochemical Transformations in Oil Reservoirs.</title>
        <authorList>
            <person name="Hu P."/>
            <person name="Tom L."/>
            <person name="Singh A."/>
            <person name="Thomas B.C."/>
            <person name="Baker B.J."/>
            <person name="Piceno Y.M."/>
            <person name="Andersen G.L."/>
            <person name="Banfield J.F."/>
        </authorList>
    </citation>
    <scope>NUCLEOTIDE SEQUENCE [LARGE SCALE GENOMIC DNA]</scope>
</reference>
<dbReference type="EMBL" id="LGFO01000075">
    <property type="protein sequence ID" value="KUK36555.1"/>
    <property type="molecule type" value="Genomic_DNA"/>
</dbReference>
<comment type="similarity">
    <text evidence="1">Belongs to the bacterial solute-binding protein 8 family.</text>
</comment>
<dbReference type="PANTHER" id="PTHR30535">
    <property type="entry name" value="VITAMIN B12-BINDING PROTEIN"/>
    <property type="match status" value="1"/>
</dbReference>
<dbReference type="AlphaFoldDB" id="A0A101FGE8"/>
<dbReference type="Gene3D" id="3.40.50.1980">
    <property type="entry name" value="Nitrogenase molybdenum iron protein domain"/>
    <property type="match status" value="2"/>
</dbReference>
<evidence type="ECO:0000313" key="5">
    <source>
        <dbReference type="Proteomes" id="UP000053326"/>
    </source>
</evidence>
<dbReference type="PROSITE" id="PS50983">
    <property type="entry name" value="FE_B12_PBP"/>
    <property type="match status" value="1"/>
</dbReference>
<name>A0A101FGE8_9THEO</name>
<dbReference type="CDD" id="cd01141">
    <property type="entry name" value="TroA_d"/>
    <property type="match status" value="1"/>
</dbReference>
<feature type="signal peptide" evidence="2">
    <location>
        <begin position="1"/>
        <end position="22"/>
    </location>
</feature>
<gene>
    <name evidence="4" type="ORF">XD66_0737</name>
</gene>
<sequence length="374" mass="41221">MSRSLQKLLVVISVLLSLFLLAGCSKADKASVAGAVTLKYARGFKIENLADGCKKVTDGNKRVMLLVPRGQKVPSEYKNLPVVYTPVKRVVITSTTQASLMRPLGVLGSIVGVTTEKDQWYIDQVKAGMESGSIQLVGGGMGPLDYDKIVALKPDLVFMSTGGPNDARALQKLEELNIPVAVDNEWLENDPLGRLEWIKFIAAFYDKEQQASDFFDGAEKRIAEITAKVAKVKDKPKVIWGLIYQGKAYVPAADSYVARMIAMAGGDYLFKGNKGTGSGAITFEEYYALAKEADIYIDDTMMNLGRNTIAHITDQSRLMADLPVLKKGNVWGYQPWYWQSLDKTDEVIEDLAAIFHPALFPGYQLKHFLKLPPA</sequence>
<feature type="domain" description="Fe/B12 periplasmic-binding" evidence="3">
    <location>
        <begin position="89"/>
        <end position="359"/>
    </location>
</feature>
<keyword evidence="2" id="KW-0732">Signal</keyword>
<dbReference type="Proteomes" id="UP000053326">
    <property type="component" value="Unassembled WGS sequence"/>
</dbReference>
<dbReference type="SUPFAM" id="SSF53807">
    <property type="entry name" value="Helical backbone' metal receptor"/>
    <property type="match status" value="1"/>
</dbReference>
<dbReference type="PANTHER" id="PTHR30535:SF34">
    <property type="entry name" value="MOLYBDATE-BINDING PROTEIN MOLA"/>
    <property type="match status" value="1"/>
</dbReference>
<organism evidence="4 5">
    <name type="scientific">Thermacetogenium phaeum</name>
    <dbReference type="NCBI Taxonomy" id="85874"/>
    <lineage>
        <taxon>Bacteria</taxon>
        <taxon>Bacillati</taxon>
        <taxon>Bacillota</taxon>
        <taxon>Clostridia</taxon>
        <taxon>Thermoanaerobacterales</taxon>
        <taxon>Thermoanaerobacteraceae</taxon>
        <taxon>Thermacetogenium</taxon>
    </lineage>
</organism>
<evidence type="ECO:0000259" key="3">
    <source>
        <dbReference type="PROSITE" id="PS50983"/>
    </source>
</evidence>